<evidence type="ECO:0000313" key="3">
    <source>
        <dbReference type="Proteomes" id="UP000273405"/>
    </source>
</evidence>
<protein>
    <submittedName>
        <fullName evidence="2">Uncharacterized protein</fullName>
    </submittedName>
</protein>
<evidence type="ECO:0000256" key="1">
    <source>
        <dbReference type="SAM" id="MobiDB-lite"/>
    </source>
</evidence>
<gene>
    <name evidence="2" type="ORF">D7X12_17655</name>
</gene>
<comment type="caution">
    <text evidence="2">The sequence shown here is derived from an EMBL/GenBank/DDBJ whole genome shotgun (WGS) entry which is preliminary data.</text>
</comment>
<sequence>MTTFLRTLLSQGVGIALGIAGGVALTHATLESRLERLLDEKLAAQLGQLRPLVQSRPGSAPIVMQTQDSREELRLIREQLTALALREPLAAAAPGATEPPPEARPAITPEQEASAQQARQVLDEAVSRGRWTEDDHRHFHQAMRAGTREQRDALESGLSVAINSGQLRPVFGDEGR</sequence>
<feature type="region of interest" description="Disordered" evidence="1">
    <location>
        <begin position="88"/>
        <end position="176"/>
    </location>
</feature>
<dbReference type="EMBL" id="RAWG01000102">
    <property type="protein sequence ID" value="RKH41666.1"/>
    <property type="molecule type" value="Genomic_DNA"/>
</dbReference>
<dbReference type="RefSeq" id="WP_120626438.1">
    <property type="nucleotide sequence ID" value="NZ_RAWG01000102.1"/>
</dbReference>
<accession>A0A3A8NBI0</accession>
<organism evidence="2 3">
    <name type="scientific">Corallococcus sicarius</name>
    <dbReference type="NCBI Taxonomy" id="2316726"/>
    <lineage>
        <taxon>Bacteria</taxon>
        <taxon>Pseudomonadati</taxon>
        <taxon>Myxococcota</taxon>
        <taxon>Myxococcia</taxon>
        <taxon>Myxococcales</taxon>
        <taxon>Cystobacterineae</taxon>
        <taxon>Myxococcaceae</taxon>
        <taxon>Corallococcus</taxon>
    </lineage>
</organism>
<name>A0A3A8NBI0_9BACT</name>
<reference evidence="3" key="1">
    <citation type="submission" date="2018-09" db="EMBL/GenBank/DDBJ databases">
        <authorList>
            <person name="Livingstone P.G."/>
            <person name="Whitworth D.E."/>
        </authorList>
    </citation>
    <scope>NUCLEOTIDE SEQUENCE [LARGE SCALE GENOMIC DNA]</scope>
    <source>
        <strain evidence="3">CA040B</strain>
    </source>
</reference>
<evidence type="ECO:0000313" key="2">
    <source>
        <dbReference type="EMBL" id="RKH41666.1"/>
    </source>
</evidence>
<dbReference type="OrthoDB" id="5510515at2"/>
<feature type="compositionally biased region" description="Basic and acidic residues" evidence="1">
    <location>
        <begin position="121"/>
        <end position="137"/>
    </location>
</feature>
<proteinExistence type="predicted"/>
<dbReference type="Proteomes" id="UP000273405">
    <property type="component" value="Unassembled WGS sequence"/>
</dbReference>
<keyword evidence="3" id="KW-1185">Reference proteome</keyword>
<dbReference type="AlphaFoldDB" id="A0A3A8NBI0"/>